<dbReference type="RefSeq" id="WP_353499148.1">
    <property type="nucleotide sequence ID" value="NZ_CP115921.1"/>
</dbReference>
<accession>A0AAU8BNN8</accession>
<sequence>MIVIFVHGWSVTDTNTYGLLPEAIAKQAADYGLTVDIKHVWLGRYISFDDAVDMGDITRAFDSALRDTIPQGDGIEAFSCITHSTGGPVVREWLDRYYGSEELAQSPLNHLVMLAPANHGSPLAALGKQRVGRIKAWFNDIEPGQQVLDWLSLGSQPQIDLAKAYLTYQPASNGFYPFVLTGESIDKAFYDFINSYLTEPGSDGVVRVSGANMNYSIAKFVETEERAEVKHAEDDLPVSLLSLEGAVQRPQAVPLGVVPKASHSGKSKGIMRSVLSPTSSKPQVSEILQCLKVNSAQDYQARVQSLETLTATTQQRTKRFINLVFVLTDDQGHAVTDYDVIFLAGPDRDPKGFKKGFFLDKQKNAANPNHIVFYVNYDVIAKTNLTGFRVIARPSEGFSFYHAVEYRVESSVVDSFLHPNETLYIEVELRRRVDQGVFLFDEASDPKLRKEGVIFKSETRYDFTHQKPTGKEVK</sequence>
<name>A0AAU8BNN8_9VIBR</name>
<dbReference type="AlphaFoldDB" id="A0AAU8BNN8"/>
<protein>
    <submittedName>
        <fullName evidence="1">Esterase/lipase family protein</fullName>
    </submittedName>
</protein>
<dbReference type="KEGG" id="vck:PG915_22165"/>
<proteinExistence type="predicted"/>
<dbReference type="InterPro" id="IPR029058">
    <property type="entry name" value="AB_hydrolase_fold"/>
</dbReference>
<dbReference type="SUPFAM" id="SSF53474">
    <property type="entry name" value="alpha/beta-Hydrolases"/>
    <property type="match status" value="1"/>
</dbReference>
<organism evidence="1">
    <name type="scientific">Vibrio chaetopteri</name>
    <dbReference type="NCBI Taxonomy" id="3016528"/>
    <lineage>
        <taxon>Bacteria</taxon>
        <taxon>Pseudomonadati</taxon>
        <taxon>Pseudomonadota</taxon>
        <taxon>Gammaproteobacteria</taxon>
        <taxon>Vibrionales</taxon>
        <taxon>Vibrionaceae</taxon>
        <taxon>Vibrio</taxon>
    </lineage>
</organism>
<dbReference type="EMBL" id="CP115921">
    <property type="protein sequence ID" value="XCD17989.1"/>
    <property type="molecule type" value="Genomic_DNA"/>
</dbReference>
<reference evidence="1" key="1">
    <citation type="submission" date="2023-01" db="EMBL/GenBank/DDBJ databases">
        <title>Vibrio sp. CB1-14 genome sequencing.</title>
        <authorList>
            <person name="Otstavnykh N."/>
            <person name="Isaeva M."/>
            <person name="Meleshko D."/>
        </authorList>
    </citation>
    <scope>NUCLEOTIDE SEQUENCE</scope>
    <source>
        <strain evidence="1">CB1-14</strain>
    </source>
</reference>
<dbReference type="Gene3D" id="3.40.50.1820">
    <property type="entry name" value="alpha/beta hydrolase"/>
    <property type="match status" value="1"/>
</dbReference>
<gene>
    <name evidence="1" type="ORF">PG915_22165</name>
</gene>
<evidence type="ECO:0000313" key="1">
    <source>
        <dbReference type="EMBL" id="XCD17989.1"/>
    </source>
</evidence>